<keyword evidence="3" id="KW-1185">Reference proteome</keyword>
<evidence type="ECO:0000256" key="1">
    <source>
        <dbReference type="SAM" id="MobiDB-lite"/>
    </source>
</evidence>
<accession>A0ABP8Y6D1</accession>
<feature type="compositionally biased region" description="Basic and acidic residues" evidence="1">
    <location>
        <begin position="50"/>
        <end position="60"/>
    </location>
</feature>
<organism evidence="2 3">
    <name type="scientific">Isoptericola chiayiensis</name>
    <dbReference type="NCBI Taxonomy" id="579446"/>
    <lineage>
        <taxon>Bacteria</taxon>
        <taxon>Bacillati</taxon>
        <taxon>Actinomycetota</taxon>
        <taxon>Actinomycetes</taxon>
        <taxon>Micrococcales</taxon>
        <taxon>Promicromonosporaceae</taxon>
        <taxon>Isoptericola</taxon>
    </lineage>
</organism>
<dbReference type="Proteomes" id="UP001500956">
    <property type="component" value="Unassembled WGS sequence"/>
</dbReference>
<sequence length="121" mass="12901">MDILLLLDGSQKCVTVVPMVEEDRAAQVLRHDHEGGPTARLLAPGCPGRHPLDADPRERTASASTGGSVPSSTHRPERRASRRADASRKRPRRGPGSVVAATGACGGALLHLDRREVHGEF</sequence>
<gene>
    <name evidence="2" type="ORF">GCM10023216_10230</name>
</gene>
<dbReference type="EMBL" id="BAABID010000006">
    <property type="protein sequence ID" value="GAA4722852.1"/>
    <property type="molecule type" value="Genomic_DNA"/>
</dbReference>
<evidence type="ECO:0000313" key="2">
    <source>
        <dbReference type="EMBL" id="GAA4722852.1"/>
    </source>
</evidence>
<protein>
    <submittedName>
        <fullName evidence="2">Uncharacterized protein</fullName>
    </submittedName>
</protein>
<proteinExistence type="predicted"/>
<feature type="compositionally biased region" description="Polar residues" evidence="1">
    <location>
        <begin position="61"/>
        <end position="73"/>
    </location>
</feature>
<name>A0ABP8Y6D1_9MICO</name>
<feature type="region of interest" description="Disordered" evidence="1">
    <location>
        <begin position="30"/>
        <end position="105"/>
    </location>
</feature>
<feature type="compositionally biased region" description="Basic and acidic residues" evidence="1">
    <location>
        <begin position="74"/>
        <end position="88"/>
    </location>
</feature>
<comment type="caution">
    <text evidence="2">The sequence shown here is derived from an EMBL/GenBank/DDBJ whole genome shotgun (WGS) entry which is preliminary data.</text>
</comment>
<reference evidence="3" key="1">
    <citation type="journal article" date="2019" name="Int. J. Syst. Evol. Microbiol.">
        <title>The Global Catalogue of Microorganisms (GCM) 10K type strain sequencing project: providing services to taxonomists for standard genome sequencing and annotation.</title>
        <authorList>
            <consortium name="The Broad Institute Genomics Platform"/>
            <consortium name="The Broad Institute Genome Sequencing Center for Infectious Disease"/>
            <person name="Wu L."/>
            <person name="Ma J."/>
        </authorList>
    </citation>
    <scope>NUCLEOTIDE SEQUENCE [LARGE SCALE GENOMIC DNA]</scope>
    <source>
        <strain evidence="3">JCM 18063</strain>
    </source>
</reference>
<evidence type="ECO:0000313" key="3">
    <source>
        <dbReference type="Proteomes" id="UP001500956"/>
    </source>
</evidence>